<organism evidence="1 2">
    <name type="scientific">Promethearchaeum syntrophicum</name>
    <dbReference type="NCBI Taxonomy" id="2594042"/>
    <lineage>
        <taxon>Archaea</taxon>
        <taxon>Promethearchaeati</taxon>
        <taxon>Promethearchaeota</taxon>
        <taxon>Promethearchaeia</taxon>
        <taxon>Promethearchaeales</taxon>
        <taxon>Promethearchaeaceae</taxon>
        <taxon>Promethearchaeum</taxon>
    </lineage>
</organism>
<keyword evidence="2" id="KW-1185">Reference proteome</keyword>
<dbReference type="EMBL" id="CP042905">
    <property type="protein sequence ID" value="QEE15967.1"/>
    <property type="molecule type" value="Genomic_DNA"/>
</dbReference>
<accession>A0A5B9DAW5</accession>
<gene>
    <name evidence="1" type="ORF">DSAG12_01795</name>
</gene>
<dbReference type="AlphaFoldDB" id="A0A5B9DAW5"/>
<evidence type="ECO:0000313" key="2">
    <source>
        <dbReference type="Proteomes" id="UP000321408"/>
    </source>
</evidence>
<dbReference type="KEGG" id="psyt:DSAG12_01795"/>
<reference evidence="1 2" key="1">
    <citation type="journal article" date="2020" name="Nature">
        <title>Isolation of an archaeon at the prokaryote-eukaryote interface.</title>
        <authorList>
            <person name="Imachi H."/>
            <person name="Nobu M.K."/>
            <person name="Nakahara N."/>
            <person name="Morono Y."/>
            <person name="Ogawara M."/>
            <person name="Takaki Y."/>
            <person name="Takano Y."/>
            <person name="Uematsu K."/>
            <person name="Ikuta T."/>
            <person name="Ito M."/>
            <person name="Matsui Y."/>
            <person name="Miyazaki M."/>
            <person name="Murata K."/>
            <person name="Saito Y."/>
            <person name="Sakai S."/>
            <person name="Song C."/>
            <person name="Tasumi E."/>
            <person name="Yamanaka Y."/>
            <person name="Yamaguchi T."/>
            <person name="Kamagata Y."/>
            <person name="Tamaki H."/>
            <person name="Takai K."/>
        </authorList>
    </citation>
    <scope>NUCLEOTIDE SEQUENCE [LARGE SCALE GENOMIC DNA]</scope>
    <source>
        <strain evidence="1 2">MK-D1</strain>
    </source>
</reference>
<dbReference type="RefSeq" id="WP_147662862.1">
    <property type="nucleotide sequence ID" value="NZ_CP042905.2"/>
</dbReference>
<dbReference type="Proteomes" id="UP000321408">
    <property type="component" value="Chromosome"/>
</dbReference>
<evidence type="ECO:0000313" key="1">
    <source>
        <dbReference type="EMBL" id="QEE15967.1"/>
    </source>
</evidence>
<reference evidence="1 2" key="2">
    <citation type="journal article" date="2024" name="Int. J. Syst. Evol. Microbiol.">
        <title>Promethearchaeum syntrophicum gen. nov., sp. nov., an anaerobic, obligately syntrophic archaeon, the first isolate of the lineage 'Asgard' archaea, and proposal of the new archaeal phylum Promethearchaeota phyl. nov. and kingdom Promethearchaeati regn. nov.</title>
        <authorList>
            <person name="Imachi H."/>
            <person name="Nobu M.K."/>
            <person name="Kato S."/>
            <person name="Takaki Y."/>
            <person name="Miyazaki M."/>
            <person name="Miyata M."/>
            <person name="Ogawara M."/>
            <person name="Saito Y."/>
            <person name="Sakai S."/>
            <person name="Tahara Y.O."/>
            <person name="Takano Y."/>
            <person name="Tasumi E."/>
            <person name="Uematsu K."/>
            <person name="Yoshimura T."/>
            <person name="Itoh T."/>
            <person name="Ohkuma M."/>
            <person name="Takai K."/>
        </authorList>
    </citation>
    <scope>NUCLEOTIDE SEQUENCE [LARGE SCALE GENOMIC DNA]</scope>
    <source>
        <strain evidence="1 2">MK-D1</strain>
    </source>
</reference>
<sequence length="88" mass="10903">MTSHIRHRRFREKYRQDKNHIKYLIEKGWHPLDIADQMTQYTIIMLKEGIHKRHPEWTSEEILTEMRRLVLLYSKMHKRRGVSFNGRT</sequence>
<dbReference type="GeneID" id="41329788"/>
<name>A0A5B9DAW5_9ARCH</name>
<proteinExistence type="predicted"/>
<protein>
    <submittedName>
        <fullName evidence="1">Uncharacterized protein</fullName>
    </submittedName>
</protein>